<dbReference type="InterPro" id="IPR042065">
    <property type="entry name" value="E3_ELL-like"/>
</dbReference>
<dbReference type="InterPro" id="IPR003126">
    <property type="entry name" value="Znf_UBR"/>
</dbReference>
<dbReference type="CDD" id="cd16482">
    <property type="entry name" value="RING-H2_UBR1-like"/>
    <property type="match status" value="1"/>
</dbReference>
<dbReference type="EC" id="2.3.2.27" evidence="10"/>
<dbReference type="GO" id="GO:0008270">
    <property type="term" value="F:zinc ion binding"/>
    <property type="evidence" value="ECO:0007669"/>
    <property type="project" value="UniProtKB-UniRule"/>
</dbReference>
<evidence type="ECO:0000256" key="1">
    <source>
        <dbReference type="ARBA" id="ARBA00000900"/>
    </source>
</evidence>
<dbReference type="SUPFAM" id="SSF46785">
    <property type="entry name" value="Winged helix' DNA-binding domain"/>
    <property type="match status" value="1"/>
</dbReference>
<protein>
    <recommendedName>
        <fullName evidence="10">E3 ubiquitin-protein ligase</fullName>
        <ecNumber evidence="10">2.3.2.27</ecNumber>
    </recommendedName>
</protein>
<gene>
    <name evidence="12" type="ORF">BJ322DRAFT_1128754</name>
</gene>
<dbReference type="InterPro" id="IPR036390">
    <property type="entry name" value="WH_DNA-bd_sf"/>
</dbReference>
<comment type="catalytic activity">
    <reaction evidence="1 10">
        <text>S-ubiquitinyl-[E2 ubiquitin-conjugating enzyme]-L-cysteine + [acceptor protein]-L-lysine = [E2 ubiquitin-conjugating enzyme]-L-cysteine + N(6)-ubiquitinyl-[acceptor protein]-L-lysine.</text>
        <dbReference type="EC" id="2.3.2.27"/>
    </reaction>
</comment>
<dbReference type="InterPro" id="IPR039164">
    <property type="entry name" value="UBR1-like"/>
</dbReference>
<evidence type="ECO:0000256" key="5">
    <source>
        <dbReference type="ARBA" id="ARBA00022771"/>
    </source>
</evidence>
<proteinExistence type="inferred from homology"/>
<evidence type="ECO:0000256" key="7">
    <source>
        <dbReference type="ARBA" id="ARBA00022833"/>
    </source>
</evidence>
<evidence type="ECO:0000256" key="2">
    <source>
        <dbReference type="ARBA" id="ARBA00004906"/>
    </source>
</evidence>
<dbReference type="GO" id="GO:0061630">
    <property type="term" value="F:ubiquitin protein ligase activity"/>
    <property type="evidence" value="ECO:0007669"/>
    <property type="project" value="UniProtKB-UniRule"/>
</dbReference>
<dbReference type="FunFam" id="2.10.110.30:FF:000002">
    <property type="entry name" value="Putative e3 ubiquitin-protein ligase ubr3"/>
    <property type="match status" value="1"/>
</dbReference>
<name>A0A9P6L2Y2_9AGAM</name>
<sequence>MSTFSSFLPAKLLNINNRDRSSDPLSRLRFALETMPGSRKYEFTPLTRTEIITELYDAFWGSHANYFVSNSSANLPLHTSLHELQHRLGFGGAGKERKPTPGRACGNIFRKGECCFRCRDCAWDDSCVLCSRCFHSTNHTGHNVSFFIAQQSGGCCDCGDAEAWRVPIGCQHHPPAESSSETPKVIARNITGISDPQPKSDQVVPLELQETMRKTVAYALDFILDTLDYSPDEPSIPANEADLRLQPSADPMMKDQFCVVLWNDEKHSFDDVIKLLVDTTNRTREEASDTAVRIDEQGREIIDMHANAARLLETARTFSQIDLGVTVRRAYDTFREQISVVIIEWILDLTRSRLGTDTHIMREVIASQLLAPRKPSTLNPNPEAQKALSEVDSPVRLDYMFLYHTRLWKRPRLNLKEVYASILSLSHDHKLAIASHFANVYHRIIDSYLLVDREAETSIKYFALQLFTVPSIALHIVRQHNIINRLLSIITSFFTNQIQGKRIIYPTDPTAEIDVDAFPFKSKRFMPVFSDLRYLSHNEPVQELLAHNREFVQLFSKTCQLFMCINPNKRAATSHVEYETDAWISVFNVTLSLSRVIKVYGDAFSRASPAELVAAISTVMHDILLVCTLASDRLDREKFQPIQFHDVIFGEQTYSIVEFDVLDGWVSFHHSLQWMLAELFKHVDILTEENLQTVGLGSVRDICLRNASEQAILTIIDFPLRVLSMIAQIRTGLWVRNGFAIRGQLLHYRDFMLRELCYDQDLFIIQMALVILDPNLVFVSILDRFQLLHYFSGAIIHEAYEGPHLSSMVEELFYVLITIVSEEANATKMPLPAQVRREIVHALAMGACSYTDLTKRVAERMAEDVCFERVLSETANFKAPESTADFGMYELKDEAYDEVNPFYFHYARNRREEVENVLKARLKKKSPSPRHPNSDPVIVPGPWKCEVGPFKNLHTVFESDVLLQIVFYGLHNILVLTNSTGESPPSAEAILDQVLHLIMLALVNHGPTFSLLSSSKTFEQITLLDVICALEHHEKFKPYKTRAQWIISQYHSHVPEEVQCRRKVEDAANSASDPEEVKRRAARARKEALMKQFKAQQASFAINFSEEDDEDEEMLDEMDAPVSYGTCIVCQEELNDSKAFGALGLLQPSKLIRKHPDGHNLYLNETLSSPLSLDRSPSNVDTSFPPKDAEVRDSSFRLSLNFQGFPNHHTRFGLHASVCTHMMHLDCFQVYHSSIRQRQRAQATRNPPENIARKEFICPLCKSLGNVILPVQLPSQTSLNDVSFPDWIRAAGISILKSRPDSLLDALHPRTGTGEFVFWSAQDSGYPALVRVPDRSDQNGDMVKLIEMVMSISKMFSQQTRHLRDRPEPDQGERGAGLYLPEELVGYTISALEIAQRGSGAVGTVVADNVPEAQMGMIRGLVAFLTRMVGLQFRGKLEEGRDAARQAIIKRLLPEWSRTSLMTSSFSHPLLLREPFTILVETAAVVPEILRHVLILTYYACLARTAIGIIFILTKTRSYQTVAMGGRTQENLFGDVRVFFMSVVRHSPVFEHAAELAFQAFGEARIEKLLYSFTLPFLRRAAILCRAVLPNSFPTIVSSEASNEYHNLLTTLGIPPLSDLPNQDTLQNALSGWCAHYGQSRAAAQMNCGVNLDFPAIYHTARLPLVLDNLFVDQEKALTCSRCNTSPLDAAICMICGAVCCMQSHCCVDTDNGDRGECNAHTRECGGAIGIYFLVKRCSLLYLYIDKGTFASPPYLDDHGEVDMSMRRGRRQYLHSARFEEMRKTWLNHGIPTLVARKLETTVDNGGWETL</sequence>
<keyword evidence="5 10" id="KW-0863">Zinc-finger</keyword>
<dbReference type="GO" id="GO:0071596">
    <property type="term" value="P:ubiquitin-dependent protein catabolic process via the N-end rule pathway"/>
    <property type="evidence" value="ECO:0007669"/>
    <property type="project" value="UniProtKB-UniRule"/>
</dbReference>
<dbReference type="SUPFAM" id="SSF54736">
    <property type="entry name" value="ClpS-like"/>
    <property type="match status" value="1"/>
</dbReference>
<dbReference type="Pfam" id="PF02617">
    <property type="entry name" value="ClpS"/>
    <property type="match status" value="1"/>
</dbReference>
<dbReference type="InterPro" id="IPR014719">
    <property type="entry name" value="Ribosomal_bL12_C/ClpS-like"/>
</dbReference>
<keyword evidence="7 10" id="KW-0862">Zinc</keyword>
<evidence type="ECO:0000256" key="4">
    <source>
        <dbReference type="ARBA" id="ARBA00022723"/>
    </source>
</evidence>
<organism evidence="12 13">
    <name type="scientific">Thelephora terrestris</name>
    <dbReference type="NCBI Taxonomy" id="56493"/>
    <lineage>
        <taxon>Eukaryota</taxon>
        <taxon>Fungi</taxon>
        <taxon>Dikarya</taxon>
        <taxon>Basidiomycota</taxon>
        <taxon>Agaricomycotina</taxon>
        <taxon>Agaricomycetes</taxon>
        <taxon>Thelephorales</taxon>
        <taxon>Thelephoraceae</taxon>
        <taxon>Thelephora</taxon>
    </lineage>
</organism>
<dbReference type="InterPro" id="IPR044046">
    <property type="entry name" value="E3_ligase_UBR-like_C"/>
</dbReference>
<evidence type="ECO:0000256" key="10">
    <source>
        <dbReference type="RuleBase" id="RU366018"/>
    </source>
</evidence>
<evidence type="ECO:0000256" key="8">
    <source>
        <dbReference type="ARBA" id="ARBA00046341"/>
    </source>
</evidence>
<evidence type="ECO:0000313" key="12">
    <source>
        <dbReference type="EMBL" id="KAF9780966.1"/>
    </source>
</evidence>
<dbReference type="Pfam" id="PF22960">
    <property type="entry name" value="WHD_UBR1"/>
    <property type="match status" value="1"/>
</dbReference>
<dbReference type="OrthoDB" id="26387at2759"/>
<evidence type="ECO:0000256" key="6">
    <source>
        <dbReference type="ARBA" id="ARBA00022786"/>
    </source>
</evidence>
<dbReference type="PANTHER" id="PTHR21497">
    <property type="entry name" value="UBIQUITIN LIGASE E3 ALPHA-RELATED"/>
    <property type="match status" value="1"/>
</dbReference>
<dbReference type="GO" id="GO:0000151">
    <property type="term" value="C:ubiquitin ligase complex"/>
    <property type="evidence" value="ECO:0007669"/>
    <property type="project" value="TreeGrafter"/>
</dbReference>
<feature type="domain" description="UBR-type" evidence="11">
    <location>
        <begin position="103"/>
        <end position="175"/>
    </location>
</feature>
<dbReference type="EMBL" id="WIUZ02000015">
    <property type="protein sequence ID" value="KAF9780966.1"/>
    <property type="molecule type" value="Genomic_DNA"/>
</dbReference>
<evidence type="ECO:0000256" key="9">
    <source>
        <dbReference type="PROSITE-ProRule" id="PRU00508"/>
    </source>
</evidence>
<feature type="zinc finger region" description="UBR-type" evidence="9">
    <location>
        <begin position="103"/>
        <end position="175"/>
    </location>
</feature>
<dbReference type="CDD" id="cd19673">
    <property type="entry name" value="UBR-box_UBR3"/>
    <property type="match status" value="1"/>
</dbReference>
<evidence type="ECO:0000256" key="3">
    <source>
        <dbReference type="ARBA" id="ARBA00022679"/>
    </source>
</evidence>
<reference evidence="12" key="2">
    <citation type="submission" date="2020-11" db="EMBL/GenBank/DDBJ databases">
        <authorList>
            <consortium name="DOE Joint Genome Institute"/>
            <person name="Kuo A."/>
            <person name="Miyauchi S."/>
            <person name="Kiss E."/>
            <person name="Drula E."/>
            <person name="Kohler A."/>
            <person name="Sanchez-Garcia M."/>
            <person name="Andreopoulos B."/>
            <person name="Barry K.W."/>
            <person name="Bonito G."/>
            <person name="Buee M."/>
            <person name="Carver A."/>
            <person name="Chen C."/>
            <person name="Cichocki N."/>
            <person name="Clum A."/>
            <person name="Culley D."/>
            <person name="Crous P.W."/>
            <person name="Fauchery L."/>
            <person name="Girlanda M."/>
            <person name="Hayes R."/>
            <person name="Keri Z."/>
            <person name="Labutti K."/>
            <person name="Lipzen A."/>
            <person name="Lombard V."/>
            <person name="Magnuson J."/>
            <person name="Maillard F."/>
            <person name="Morin E."/>
            <person name="Murat C."/>
            <person name="Nolan M."/>
            <person name="Ohm R."/>
            <person name="Pangilinan J."/>
            <person name="Pereira M."/>
            <person name="Perotto S."/>
            <person name="Peter M."/>
            <person name="Riley R."/>
            <person name="Sitrit Y."/>
            <person name="Stielow B."/>
            <person name="Szollosi G."/>
            <person name="Zifcakova L."/>
            <person name="Stursova M."/>
            <person name="Spatafora J.W."/>
            <person name="Tedersoo L."/>
            <person name="Vaario L.-M."/>
            <person name="Yamada A."/>
            <person name="Yan M."/>
            <person name="Wang P."/>
            <person name="Xu J."/>
            <person name="Bruns T."/>
            <person name="Baldrian P."/>
            <person name="Vilgalys R."/>
            <person name="Henrissat B."/>
            <person name="Grigoriev I.V."/>
            <person name="Hibbett D."/>
            <person name="Nagy L.G."/>
            <person name="Martin F.M."/>
        </authorList>
    </citation>
    <scope>NUCLEOTIDE SEQUENCE</scope>
    <source>
        <strain evidence="12">UH-Tt-Lm1</strain>
    </source>
</reference>
<accession>A0A9P6L2Y2</accession>
<dbReference type="Pfam" id="PF02207">
    <property type="entry name" value="zf-UBR"/>
    <property type="match status" value="1"/>
</dbReference>
<keyword evidence="6 10" id="KW-0833">Ubl conjugation pathway</keyword>
<reference evidence="12" key="1">
    <citation type="journal article" date="2020" name="Nat. Commun.">
        <title>Large-scale genome sequencing of mycorrhizal fungi provides insights into the early evolution of symbiotic traits.</title>
        <authorList>
            <person name="Miyauchi S."/>
            <person name="Kiss E."/>
            <person name="Kuo A."/>
            <person name="Drula E."/>
            <person name="Kohler A."/>
            <person name="Sanchez-Garcia M."/>
            <person name="Morin E."/>
            <person name="Andreopoulos B."/>
            <person name="Barry K.W."/>
            <person name="Bonito G."/>
            <person name="Buee M."/>
            <person name="Carver A."/>
            <person name="Chen C."/>
            <person name="Cichocki N."/>
            <person name="Clum A."/>
            <person name="Culley D."/>
            <person name="Crous P.W."/>
            <person name="Fauchery L."/>
            <person name="Girlanda M."/>
            <person name="Hayes R.D."/>
            <person name="Keri Z."/>
            <person name="LaButti K."/>
            <person name="Lipzen A."/>
            <person name="Lombard V."/>
            <person name="Magnuson J."/>
            <person name="Maillard F."/>
            <person name="Murat C."/>
            <person name="Nolan M."/>
            <person name="Ohm R.A."/>
            <person name="Pangilinan J."/>
            <person name="Pereira M.F."/>
            <person name="Perotto S."/>
            <person name="Peter M."/>
            <person name="Pfister S."/>
            <person name="Riley R."/>
            <person name="Sitrit Y."/>
            <person name="Stielow J.B."/>
            <person name="Szollosi G."/>
            <person name="Zifcakova L."/>
            <person name="Stursova M."/>
            <person name="Spatafora J.W."/>
            <person name="Tedersoo L."/>
            <person name="Vaario L.M."/>
            <person name="Yamada A."/>
            <person name="Yan M."/>
            <person name="Wang P."/>
            <person name="Xu J."/>
            <person name="Bruns T."/>
            <person name="Baldrian P."/>
            <person name="Vilgalys R."/>
            <person name="Dunand C."/>
            <person name="Henrissat B."/>
            <person name="Grigoriev I.V."/>
            <person name="Hibbett D."/>
            <person name="Nagy L.G."/>
            <person name="Martin F.M."/>
        </authorList>
    </citation>
    <scope>NUCLEOTIDE SEQUENCE</scope>
    <source>
        <strain evidence="12">UH-Tt-Lm1</strain>
    </source>
</reference>
<evidence type="ECO:0000259" key="11">
    <source>
        <dbReference type="PROSITE" id="PS51157"/>
    </source>
</evidence>
<dbReference type="GO" id="GO:0016567">
    <property type="term" value="P:protein ubiquitination"/>
    <property type="evidence" value="ECO:0007669"/>
    <property type="project" value="UniProtKB-UniRule"/>
</dbReference>
<dbReference type="Gene3D" id="3.30.1390.10">
    <property type="match status" value="1"/>
</dbReference>
<comment type="caution">
    <text evidence="12">The sequence shown here is derived from an EMBL/GenBank/DDBJ whole genome shotgun (WGS) entry which is preliminary data.</text>
</comment>
<dbReference type="PANTHER" id="PTHR21497:SF24">
    <property type="entry name" value="E3 UBIQUITIN-PROTEIN LIGASE UBR1"/>
    <property type="match status" value="1"/>
</dbReference>
<dbReference type="InterPro" id="IPR055194">
    <property type="entry name" value="UBR1-like_WH"/>
</dbReference>
<keyword evidence="3 10" id="KW-0808">Transferase</keyword>
<dbReference type="PROSITE" id="PS51157">
    <property type="entry name" value="ZF_UBR"/>
    <property type="match status" value="1"/>
</dbReference>
<comment type="pathway">
    <text evidence="2 10">Protein modification; protein ubiquitination.</text>
</comment>
<dbReference type="Gene3D" id="2.10.110.30">
    <property type="match status" value="1"/>
</dbReference>
<dbReference type="Pfam" id="PF18995">
    <property type="entry name" value="PRT6_C"/>
    <property type="match status" value="1"/>
</dbReference>
<dbReference type="Gene3D" id="1.10.10.2670">
    <property type="entry name" value="E3 ubiquitin-protein ligase"/>
    <property type="match status" value="1"/>
</dbReference>
<keyword evidence="13" id="KW-1185">Reference proteome</keyword>
<comment type="function">
    <text evidence="10">Ubiquitin ligase protein which is a component of the N-end rule pathway. Recognizes and binds to proteins bearing specific N-terminal residues that are destabilizing according to the N-end rule, leading to their ubiquitination and subsequent degradation.</text>
</comment>
<comment type="similarity">
    <text evidence="8 10">Belongs to the E3 ubiquitin-protein ligase UBR1-like family.</text>
</comment>
<dbReference type="SMART" id="SM00396">
    <property type="entry name" value="ZnF_UBR1"/>
    <property type="match status" value="1"/>
</dbReference>
<evidence type="ECO:0000313" key="13">
    <source>
        <dbReference type="Proteomes" id="UP000736335"/>
    </source>
</evidence>
<dbReference type="GO" id="GO:0005737">
    <property type="term" value="C:cytoplasm"/>
    <property type="evidence" value="ECO:0007669"/>
    <property type="project" value="TreeGrafter"/>
</dbReference>
<keyword evidence="4 10" id="KW-0479">Metal-binding</keyword>
<dbReference type="InterPro" id="IPR003769">
    <property type="entry name" value="ClpS_core"/>
</dbReference>
<dbReference type="Proteomes" id="UP000736335">
    <property type="component" value="Unassembled WGS sequence"/>
</dbReference>